<name>A0A2P2P3C5_RHIMU</name>
<organism evidence="2">
    <name type="scientific">Rhizophora mucronata</name>
    <name type="common">Asiatic mangrove</name>
    <dbReference type="NCBI Taxonomy" id="61149"/>
    <lineage>
        <taxon>Eukaryota</taxon>
        <taxon>Viridiplantae</taxon>
        <taxon>Streptophyta</taxon>
        <taxon>Embryophyta</taxon>
        <taxon>Tracheophyta</taxon>
        <taxon>Spermatophyta</taxon>
        <taxon>Magnoliopsida</taxon>
        <taxon>eudicotyledons</taxon>
        <taxon>Gunneridae</taxon>
        <taxon>Pentapetalae</taxon>
        <taxon>rosids</taxon>
        <taxon>fabids</taxon>
        <taxon>Malpighiales</taxon>
        <taxon>Rhizophoraceae</taxon>
        <taxon>Rhizophora</taxon>
    </lineage>
</organism>
<keyword evidence="1" id="KW-0732">Signal</keyword>
<evidence type="ECO:0000256" key="1">
    <source>
        <dbReference type="SAM" id="SignalP"/>
    </source>
</evidence>
<accession>A0A2P2P3C5</accession>
<protein>
    <submittedName>
        <fullName evidence="2">Uncharacterized protein</fullName>
    </submittedName>
</protein>
<dbReference type="EMBL" id="GGEC01068736">
    <property type="protein sequence ID" value="MBX49220.1"/>
    <property type="molecule type" value="Transcribed_RNA"/>
</dbReference>
<dbReference type="AlphaFoldDB" id="A0A2P2P3C5"/>
<feature type="signal peptide" evidence="1">
    <location>
        <begin position="1"/>
        <end position="23"/>
    </location>
</feature>
<feature type="chain" id="PRO_5015185517" evidence="1">
    <location>
        <begin position="24"/>
        <end position="49"/>
    </location>
</feature>
<reference evidence="2" key="1">
    <citation type="submission" date="2018-02" db="EMBL/GenBank/DDBJ databases">
        <title>Rhizophora mucronata_Transcriptome.</title>
        <authorList>
            <person name="Meera S.P."/>
            <person name="Sreeshan A."/>
            <person name="Augustine A."/>
        </authorList>
    </citation>
    <scope>NUCLEOTIDE SEQUENCE</scope>
    <source>
        <tissue evidence="2">Leaf</tissue>
    </source>
</reference>
<proteinExistence type="predicted"/>
<sequence length="49" mass="5375">MLHVTSSSHSFSLLLWCILCCLSANSSFPHIFATGTFACCHTSSFSFMI</sequence>
<evidence type="ECO:0000313" key="2">
    <source>
        <dbReference type="EMBL" id="MBX49220.1"/>
    </source>
</evidence>